<dbReference type="InterPro" id="IPR000070">
    <property type="entry name" value="Pectinesterase_cat"/>
</dbReference>
<sequence length="551" mass="60051">MVNKAAIGGFSAILLVAAVIGVVAVTTRSGSHGASGDNLTSTSKSISALCGPAVYKDLCEQTISSINETSTVGDIVRAAVHVIVGEVQYANQTAHELHKEAKGPIDNDGFEFCNELLVDAGEQLAAILSIADDGHRLDDFIAWLSMVLSYRTNCLASVESQDLNARLTTALQNTTELTDNAIGIISAIGSFAKELNLDLNITLDSATTTASRRLLSQENYPSWIPAADRKLLAAHSSISFHARPNAVVAKDGSGQFTTINAALKAMPKTYRGRYVIYVIVTKDKPNLLIYGDGPRKTIVTGRLNYAEGVGTYLTSTFCKSTVLAPGFIARSMGFTNTAGPQGHQAVALRLGADAAVLYNCRIDGFQDSFYPQSGRHFVRNCVISGTIDFIFGVSAVVIQNSLIIVRRPMDHQFNTVTAHGRDNSNEKNGIVIQNCRIVPDRNLFPDRFKIPSYLGRPWKRYSTTVVMESLLGDLIRPEGWHEWDGGYALNTLYYAEYNNRGPGANTRGRVNWRGYRVINKREAMRWTAGPLLLGRAWIPYSGVPHALSLMK</sequence>
<dbReference type="CDD" id="cd15798">
    <property type="entry name" value="PMEI-like_3"/>
    <property type="match status" value="1"/>
</dbReference>
<dbReference type="InterPro" id="IPR011050">
    <property type="entry name" value="Pectin_lyase_fold/virulence"/>
</dbReference>
<comment type="similarity">
    <text evidence="3">In the N-terminal section; belongs to the PMEI family.</text>
</comment>
<keyword evidence="8 10" id="KW-0063">Aspartyl esterase</keyword>
<dbReference type="OrthoDB" id="2019149at2759"/>
<comment type="pathway">
    <text evidence="2 10">Glycan metabolism; pectin degradation; 2-dehydro-3-deoxy-D-gluconate from pectin: step 1/5.</text>
</comment>
<dbReference type="InterPro" id="IPR033131">
    <property type="entry name" value="Pectinesterase_Asp_AS"/>
</dbReference>
<evidence type="ECO:0000256" key="8">
    <source>
        <dbReference type="ARBA" id="ARBA00023085"/>
    </source>
</evidence>
<dbReference type="InterPro" id="IPR006501">
    <property type="entry name" value="Pectinesterase_inhib_dom"/>
</dbReference>
<name>A0A835QXE9_VANPL</name>
<keyword evidence="7 10" id="KW-0378">Hydrolase</keyword>
<evidence type="ECO:0000256" key="2">
    <source>
        <dbReference type="ARBA" id="ARBA00005184"/>
    </source>
</evidence>
<dbReference type="NCBIfam" id="TIGR01614">
    <property type="entry name" value="PME_inhib"/>
    <property type="match status" value="1"/>
</dbReference>
<dbReference type="SUPFAM" id="SSF101148">
    <property type="entry name" value="Plant invertase/pectin methylesterase inhibitor"/>
    <property type="match status" value="1"/>
</dbReference>
<dbReference type="Pfam" id="PF01095">
    <property type="entry name" value="Pectinesterase"/>
    <property type="match status" value="1"/>
</dbReference>
<gene>
    <name evidence="12" type="ORF">HPP92_012649</name>
</gene>
<evidence type="ECO:0000256" key="6">
    <source>
        <dbReference type="ARBA" id="ARBA00022512"/>
    </source>
</evidence>
<evidence type="ECO:0000256" key="7">
    <source>
        <dbReference type="ARBA" id="ARBA00022801"/>
    </source>
</evidence>
<dbReference type="PROSITE" id="PS00503">
    <property type="entry name" value="PECTINESTERASE_2"/>
    <property type="match status" value="1"/>
</dbReference>
<dbReference type="GO" id="GO:0004857">
    <property type="term" value="F:enzyme inhibitor activity"/>
    <property type="evidence" value="ECO:0007669"/>
    <property type="project" value="InterPro"/>
</dbReference>
<dbReference type="SUPFAM" id="SSF51126">
    <property type="entry name" value="Pectin lyase-like"/>
    <property type="match status" value="1"/>
</dbReference>
<dbReference type="FunFam" id="2.160.20.10:FF:000029">
    <property type="entry name" value="Pectinesterase 4"/>
    <property type="match status" value="1"/>
</dbReference>
<evidence type="ECO:0000256" key="10">
    <source>
        <dbReference type="RuleBase" id="RU000589"/>
    </source>
</evidence>
<dbReference type="Proteomes" id="UP000639772">
    <property type="component" value="Chromosome 6"/>
</dbReference>
<comment type="subcellular location">
    <subcellularLocation>
        <location evidence="1">Secreted</location>
        <location evidence="1">Cell wall</location>
    </subcellularLocation>
</comment>
<feature type="active site" evidence="9">
    <location>
        <position position="388"/>
    </location>
</feature>
<proteinExistence type="inferred from homology"/>
<evidence type="ECO:0000256" key="5">
    <source>
        <dbReference type="ARBA" id="ARBA00013229"/>
    </source>
</evidence>
<dbReference type="AlphaFoldDB" id="A0A835QXE9"/>
<dbReference type="GO" id="GO:0045490">
    <property type="term" value="P:pectin catabolic process"/>
    <property type="evidence" value="ECO:0007669"/>
    <property type="project" value="UniProtKB-UniRule"/>
</dbReference>
<dbReference type="UniPathway" id="UPA00545">
    <property type="reaction ID" value="UER00823"/>
</dbReference>
<evidence type="ECO:0000313" key="13">
    <source>
        <dbReference type="Proteomes" id="UP000639772"/>
    </source>
</evidence>
<dbReference type="EMBL" id="JADCNM010000006">
    <property type="protein sequence ID" value="KAG0477930.1"/>
    <property type="molecule type" value="Genomic_DNA"/>
</dbReference>
<evidence type="ECO:0000259" key="11">
    <source>
        <dbReference type="SMART" id="SM00856"/>
    </source>
</evidence>
<evidence type="ECO:0000256" key="9">
    <source>
        <dbReference type="PROSITE-ProRule" id="PRU10040"/>
    </source>
</evidence>
<protein>
    <recommendedName>
        <fullName evidence="5 10">Pectinesterase</fullName>
        <ecNumber evidence="5 10">3.1.1.11</ecNumber>
    </recommendedName>
</protein>
<evidence type="ECO:0000313" key="12">
    <source>
        <dbReference type="EMBL" id="KAG0477930.1"/>
    </source>
</evidence>
<dbReference type="InterPro" id="IPR012334">
    <property type="entry name" value="Pectin_lyas_fold"/>
</dbReference>
<comment type="caution">
    <text evidence="12">The sequence shown here is derived from an EMBL/GenBank/DDBJ whole genome shotgun (WGS) entry which is preliminary data.</text>
</comment>
<dbReference type="Pfam" id="PF04043">
    <property type="entry name" value="PMEI"/>
    <property type="match status" value="1"/>
</dbReference>
<dbReference type="PANTHER" id="PTHR31707">
    <property type="entry name" value="PECTINESTERASE"/>
    <property type="match status" value="1"/>
</dbReference>
<comment type="similarity">
    <text evidence="4">In the C-terminal section; belongs to the pectinesterase family.</text>
</comment>
<dbReference type="GO" id="GO:0042545">
    <property type="term" value="P:cell wall modification"/>
    <property type="evidence" value="ECO:0007669"/>
    <property type="project" value="UniProtKB-UniRule"/>
</dbReference>
<keyword evidence="6" id="KW-0964">Secreted</keyword>
<evidence type="ECO:0000256" key="1">
    <source>
        <dbReference type="ARBA" id="ARBA00004191"/>
    </source>
</evidence>
<dbReference type="EC" id="3.1.1.11" evidence="5 10"/>
<dbReference type="Gene3D" id="2.160.20.10">
    <property type="entry name" value="Single-stranded right-handed beta-helix, Pectin lyase-like"/>
    <property type="match status" value="1"/>
</dbReference>
<comment type="catalytic activity">
    <reaction evidence="10">
        <text>[(1-&gt;4)-alpha-D-galacturonosyl methyl ester](n) + n H2O = [(1-&gt;4)-alpha-D-galacturonosyl](n) + n methanol + n H(+)</text>
        <dbReference type="Rhea" id="RHEA:22380"/>
        <dbReference type="Rhea" id="RHEA-COMP:14570"/>
        <dbReference type="Rhea" id="RHEA-COMP:14573"/>
        <dbReference type="ChEBI" id="CHEBI:15377"/>
        <dbReference type="ChEBI" id="CHEBI:15378"/>
        <dbReference type="ChEBI" id="CHEBI:17790"/>
        <dbReference type="ChEBI" id="CHEBI:140522"/>
        <dbReference type="ChEBI" id="CHEBI:140523"/>
        <dbReference type="EC" id="3.1.1.11"/>
    </reaction>
</comment>
<accession>A0A835QXE9</accession>
<feature type="domain" description="Pectinesterase inhibitor" evidence="11">
    <location>
        <begin position="41"/>
        <end position="184"/>
    </location>
</feature>
<dbReference type="GO" id="GO:0030599">
    <property type="term" value="F:pectinesterase activity"/>
    <property type="evidence" value="ECO:0007669"/>
    <property type="project" value="UniProtKB-UniRule"/>
</dbReference>
<keyword evidence="6" id="KW-0134">Cell wall</keyword>
<reference evidence="12 13" key="1">
    <citation type="journal article" date="2020" name="Nat. Food">
        <title>A phased Vanilla planifolia genome enables genetic improvement of flavour and production.</title>
        <authorList>
            <person name="Hasing T."/>
            <person name="Tang H."/>
            <person name="Brym M."/>
            <person name="Khazi F."/>
            <person name="Huang T."/>
            <person name="Chambers A.H."/>
        </authorList>
    </citation>
    <scope>NUCLEOTIDE SEQUENCE [LARGE SCALE GENOMIC DNA]</scope>
    <source>
        <tissue evidence="12">Leaf</tissue>
    </source>
</reference>
<dbReference type="SMART" id="SM00856">
    <property type="entry name" value="PMEI"/>
    <property type="match status" value="1"/>
</dbReference>
<evidence type="ECO:0000256" key="4">
    <source>
        <dbReference type="ARBA" id="ARBA00007786"/>
    </source>
</evidence>
<dbReference type="Gene3D" id="1.20.140.40">
    <property type="entry name" value="Invertase/pectin methylesterase inhibitor family protein"/>
    <property type="match status" value="1"/>
</dbReference>
<organism evidence="12 13">
    <name type="scientific">Vanilla planifolia</name>
    <name type="common">Vanilla</name>
    <dbReference type="NCBI Taxonomy" id="51239"/>
    <lineage>
        <taxon>Eukaryota</taxon>
        <taxon>Viridiplantae</taxon>
        <taxon>Streptophyta</taxon>
        <taxon>Embryophyta</taxon>
        <taxon>Tracheophyta</taxon>
        <taxon>Spermatophyta</taxon>
        <taxon>Magnoliopsida</taxon>
        <taxon>Liliopsida</taxon>
        <taxon>Asparagales</taxon>
        <taxon>Orchidaceae</taxon>
        <taxon>Vanilloideae</taxon>
        <taxon>Vanilleae</taxon>
        <taxon>Vanilla</taxon>
    </lineage>
</organism>
<evidence type="ECO:0000256" key="3">
    <source>
        <dbReference type="ARBA" id="ARBA00006027"/>
    </source>
</evidence>
<dbReference type="InterPro" id="IPR035513">
    <property type="entry name" value="Invertase/methylesterase_inhib"/>
</dbReference>